<dbReference type="Gene3D" id="2.130.10.10">
    <property type="entry name" value="YVTN repeat-like/Quinoprotein amine dehydrogenase"/>
    <property type="match status" value="1"/>
</dbReference>
<reference evidence="2" key="1">
    <citation type="submission" date="2020-05" db="EMBL/GenBank/DDBJ databases">
        <authorList>
            <person name="Chiriac C."/>
            <person name="Salcher M."/>
            <person name="Ghai R."/>
            <person name="Kavagutti S V."/>
        </authorList>
    </citation>
    <scope>NUCLEOTIDE SEQUENCE</scope>
</reference>
<keyword evidence="1" id="KW-0812">Transmembrane</keyword>
<dbReference type="InterPro" id="IPR011047">
    <property type="entry name" value="Quinoprotein_ADH-like_sf"/>
</dbReference>
<keyword evidence="1" id="KW-1133">Transmembrane helix</keyword>
<accession>A0A6J6UID9</accession>
<name>A0A6J6UID9_9ZZZZ</name>
<dbReference type="EMBL" id="CAEZYQ010000022">
    <property type="protein sequence ID" value="CAB4759562.1"/>
    <property type="molecule type" value="Genomic_DNA"/>
</dbReference>
<gene>
    <name evidence="2" type="ORF">UFOPK2761_02545</name>
</gene>
<feature type="transmembrane region" description="Helical" evidence="1">
    <location>
        <begin position="484"/>
        <end position="504"/>
    </location>
</feature>
<evidence type="ECO:0000313" key="2">
    <source>
        <dbReference type="EMBL" id="CAB4759562.1"/>
    </source>
</evidence>
<dbReference type="AlphaFoldDB" id="A0A6J6UID9"/>
<proteinExistence type="predicted"/>
<sequence>MPRAAHSTTRWARSLLAVSLVALAPLVAAPGAVGHQAGDVPTNTRGERVETQGVGVNMEFVANLQYDDTGEAQGGSDIEFMKLGKKEYALAGTLSKGMQIIDITRPTAPKRVAVYDCDISQGDIQVWTNRGRVLASYTADGSVGEAGAASRCGRDLDLAADDAGTVIVDLTQPTRPQSVSFLPVAAGSHNMSIHPSGKYLYNSNSDLLTSGTEPFITIYDISAPAKPRFVQDFPIPFVPTSLGSESHDITFSADGTRAYSAALSQTLVLDTTDPANPEMIGQIIDPAVNVSHQADPVTLTGSDGVERTILVVTDERAGAAASLECPGGGLHLYDITGDLETAPVKIGAWFIPAFTVQDGATCTSHVLRIYERQQLMTISWYAQGVRVIDLSGLADAATDPLAGPLNLAFGDGAGMTEVGSYVMPDSDSWSFKTNKIKRNGSFYGYSNDLVRGFDVFRYDGKSIGDVKPLKPRDLRRQLELQVEGSSSAASLALLAPVALAGLLLHRVGARRRRTS</sequence>
<dbReference type="InterPro" id="IPR015943">
    <property type="entry name" value="WD40/YVTN_repeat-like_dom_sf"/>
</dbReference>
<evidence type="ECO:0000256" key="1">
    <source>
        <dbReference type="SAM" id="Phobius"/>
    </source>
</evidence>
<keyword evidence="1" id="KW-0472">Membrane</keyword>
<protein>
    <submittedName>
        <fullName evidence="2">Unannotated protein</fullName>
    </submittedName>
</protein>
<dbReference type="SUPFAM" id="SSF50998">
    <property type="entry name" value="Quinoprotein alcohol dehydrogenase-like"/>
    <property type="match status" value="1"/>
</dbReference>
<organism evidence="2">
    <name type="scientific">freshwater metagenome</name>
    <dbReference type="NCBI Taxonomy" id="449393"/>
    <lineage>
        <taxon>unclassified sequences</taxon>
        <taxon>metagenomes</taxon>
        <taxon>ecological metagenomes</taxon>
    </lineage>
</organism>